<dbReference type="AlphaFoldDB" id="A0A2P5E5Z1"/>
<feature type="compositionally biased region" description="Basic and acidic residues" evidence="1">
    <location>
        <begin position="39"/>
        <end position="49"/>
    </location>
</feature>
<keyword evidence="3" id="KW-1185">Reference proteome</keyword>
<organism evidence="2 3">
    <name type="scientific">Trema orientale</name>
    <name type="common">Charcoal tree</name>
    <name type="synonym">Celtis orientalis</name>
    <dbReference type="NCBI Taxonomy" id="63057"/>
    <lineage>
        <taxon>Eukaryota</taxon>
        <taxon>Viridiplantae</taxon>
        <taxon>Streptophyta</taxon>
        <taxon>Embryophyta</taxon>
        <taxon>Tracheophyta</taxon>
        <taxon>Spermatophyta</taxon>
        <taxon>Magnoliopsida</taxon>
        <taxon>eudicotyledons</taxon>
        <taxon>Gunneridae</taxon>
        <taxon>Pentapetalae</taxon>
        <taxon>rosids</taxon>
        <taxon>fabids</taxon>
        <taxon>Rosales</taxon>
        <taxon>Cannabaceae</taxon>
        <taxon>Trema</taxon>
    </lineage>
</organism>
<accession>A0A2P5E5Z1</accession>
<dbReference type="Proteomes" id="UP000237000">
    <property type="component" value="Unassembled WGS sequence"/>
</dbReference>
<reference evidence="3" key="1">
    <citation type="submission" date="2016-06" db="EMBL/GenBank/DDBJ databases">
        <title>Parallel loss of symbiosis genes in relatives of nitrogen-fixing non-legume Parasponia.</title>
        <authorList>
            <person name="Van Velzen R."/>
            <person name="Holmer R."/>
            <person name="Bu F."/>
            <person name="Rutten L."/>
            <person name="Van Zeijl A."/>
            <person name="Liu W."/>
            <person name="Santuari L."/>
            <person name="Cao Q."/>
            <person name="Sharma T."/>
            <person name="Shen D."/>
            <person name="Roswanjaya Y."/>
            <person name="Wardhani T."/>
            <person name="Kalhor M.S."/>
            <person name="Jansen J."/>
            <person name="Van den Hoogen J."/>
            <person name="Gungor B."/>
            <person name="Hartog M."/>
            <person name="Hontelez J."/>
            <person name="Verver J."/>
            <person name="Yang W.-C."/>
            <person name="Schijlen E."/>
            <person name="Repin R."/>
            <person name="Schilthuizen M."/>
            <person name="Schranz E."/>
            <person name="Heidstra R."/>
            <person name="Miyata K."/>
            <person name="Fedorova E."/>
            <person name="Kohlen W."/>
            <person name="Bisseling T."/>
            <person name="Smit S."/>
            <person name="Geurts R."/>
        </authorList>
    </citation>
    <scope>NUCLEOTIDE SEQUENCE [LARGE SCALE GENOMIC DNA]</scope>
    <source>
        <strain evidence="3">cv. RG33-2</strain>
    </source>
</reference>
<feature type="region of interest" description="Disordered" evidence="1">
    <location>
        <begin position="30"/>
        <end position="49"/>
    </location>
</feature>
<evidence type="ECO:0000313" key="2">
    <source>
        <dbReference type="EMBL" id="PON80951.1"/>
    </source>
</evidence>
<evidence type="ECO:0000256" key="1">
    <source>
        <dbReference type="SAM" id="MobiDB-lite"/>
    </source>
</evidence>
<evidence type="ECO:0000313" key="3">
    <source>
        <dbReference type="Proteomes" id="UP000237000"/>
    </source>
</evidence>
<sequence>MDDFVVDHDEFGDDILEEYNDDEHRECIPTGFASSSDFGGDRPDPHGKRIREKSRGIAIEKELWKQKVAKLAVAVDTNSGKPVEKNGKILITF</sequence>
<protein>
    <submittedName>
        <fullName evidence="2">Uncharacterized protein</fullName>
    </submittedName>
</protein>
<gene>
    <name evidence="2" type="ORF">TorRG33x02_232840</name>
</gene>
<dbReference type="InParanoid" id="A0A2P5E5Z1"/>
<dbReference type="EMBL" id="JXTC01000228">
    <property type="protein sequence ID" value="PON80951.1"/>
    <property type="molecule type" value="Genomic_DNA"/>
</dbReference>
<comment type="caution">
    <text evidence="2">The sequence shown here is derived from an EMBL/GenBank/DDBJ whole genome shotgun (WGS) entry which is preliminary data.</text>
</comment>
<proteinExistence type="predicted"/>
<name>A0A2P5E5Z1_TREOI</name>